<proteinExistence type="predicted"/>
<accession>A0A6J4KX32</accession>
<sequence length="167" mass="18520">MVGSLLVRLGEVSGQLAAFRAEQLALAQGVRHPRGQMRPCRVTADHESLYGPMHARRPSPRSSPRSRDEPVGSGTPCSLRSCVRLRPLDPSVRHVRLRAMTYVDLRPDDVRLVEVLADDGRWCAGELLAYRSQDGVWSGWVHWTAGAGATYVGWLDEDRLRRPPGTG</sequence>
<organism evidence="2">
    <name type="scientific">uncultured Nocardioidaceae bacterium</name>
    <dbReference type="NCBI Taxonomy" id="253824"/>
    <lineage>
        <taxon>Bacteria</taxon>
        <taxon>Bacillati</taxon>
        <taxon>Actinomycetota</taxon>
        <taxon>Actinomycetes</taxon>
        <taxon>Propionibacteriales</taxon>
        <taxon>Nocardioidaceae</taxon>
        <taxon>environmental samples</taxon>
    </lineage>
</organism>
<protein>
    <submittedName>
        <fullName evidence="2">Uncharacterized protein</fullName>
    </submittedName>
</protein>
<feature type="region of interest" description="Disordered" evidence="1">
    <location>
        <begin position="48"/>
        <end position="76"/>
    </location>
</feature>
<evidence type="ECO:0000256" key="1">
    <source>
        <dbReference type="SAM" id="MobiDB-lite"/>
    </source>
</evidence>
<evidence type="ECO:0000313" key="2">
    <source>
        <dbReference type="EMBL" id="CAA9316788.1"/>
    </source>
</evidence>
<gene>
    <name evidence="2" type="ORF">AVDCRST_MAG36-174</name>
</gene>
<dbReference type="EMBL" id="CADCUH010000011">
    <property type="protein sequence ID" value="CAA9316788.1"/>
    <property type="molecule type" value="Genomic_DNA"/>
</dbReference>
<reference evidence="2" key="1">
    <citation type="submission" date="2020-02" db="EMBL/GenBank/DDBJ databases">
        <authorList>
            <person name="Meier V. D."/>
        </authorList>
    </citation>
    <scope>NUCLEOTIDE SEQUENCE</scope>
    <source>
        <strain evidence="2">AVDCRST_MAG36</strain>
    </source>
</reference>
<dbReference type="AlphaFoldDB" id="A0A6J4KX32"/>
<name>A0A6J4KX32_9ACTN</name>